<dbReference type="SUPFAM" id="SSF82754">
    <property type="entry name" value="C-terminal, gelsolin-like domain of Sec23/24"/>
    <property type="match status" value="1"/>
</dbReference>
<evidence type="ECO:0000259" key="3">
    <source>
        <dbReference type="Pfam" id="PF04811"/>
    </source>
</evidence>
<protein>
    <submittedName>
        <fullName evidence="5">Sec23/Sec24 trunk domain containing protein</fullName>
    </submittedName>
</protein>
<organism evidence="5 6">
    <name type="scientific">Trichomonas vaginalis (strain ATCC PRA-98 / G3)</name>
    <dbReference type="NCBI Taxonomy" id="412133"/>
    <lineage>
        <taxon>Eukaryota</taxon>
        <taxon>Metamonada</taxon>
        <taxon>Parabasalia</taxon>
        <taxon>Trichomonadida</taxon>
        <taxon>Trichomonadidae</taxon>
        <taxon>Trichomonas</taxon>
    </lineage>
</organism>
<dbReference type="SUPFAM" id="SSF81995">
    <property type="entry name" value="beta-sandwich domain of Sec23/24"/>
    <property type="match status" value="1"/>
</dbReference>
<dbReference type="EMBL" id="DS113240">
    <property type="protein sequence ID" value="EAY16641.1"/>
    <property type="molecule type" value="Genomic_DNA"/>
</dbReference>
<dbReference type="InterPro" id="IPR029006">
    <property type="entry name" value="ADF-H/Gelsolin-like_dom_sf"/>
</dbReference>
<dbReference type="Gene3D" id="3.40.20.10">
    <property type="entry name" value="Severin"/>
    <property type="match status" value="1"/>
</dbReference>
<dbReference type="Proteomes" id="UP000001542">
    <property type="component" value="Unassembled WGS sequence"/>
</dbReference>
<dbReference type="KEGG" id="tva:4774652"/>
<dbReference type="PANTHER" id="PTHR13803">
    <property type="entry name" value="SEC24-RELATED PROTEIN"/>
    <property type="match status" value="1"/>
</dbReference>
<dbReference type="SUPFAM" id="SSF82919">
    <property type="entry name" value="Zn-finger domain of Sec23/24"/>
    <property type="match status" value="1"/>
</dbReference>
<reference evidence="5" key="1">
    <citation type="submission" date="2006-10" db="EMBL/GenBank/DDBJ databases">
        <authorList>
            <person name="Amadeo P."/>
            <person name="Zhao Q."/>
            <person name="Wortman J."/>
            <person name="Fraser-Liggett C."/>
            <person name="Carlton J."/>
        </authorList>
    </citation>
    <scope>NUCLEOTIDE SEQUENCE</scope>
    <source>
        <strain evidence="5">G3</strain>
    </source>
</reference>
<reference evidence="5" key="2">
    <citation type="journal article" date="2007" name="Science">
        <title>Draft genome sequence of the sexually transmitted pathogen Trichomonas vaginalis.</title>
        <authorList>
            <person name="Carlton J.M."/>
            <person name="Hirt R.P."/>
            <person name="Silva J.C."/>
            <person name="Delcher A.L."/>
            <person name="Schatz M."/>
            <person name="Zhao Q."/>
            <person name="Wortman J.R."/>
            <person name="Bidwell S.L."/>
            <person name="Alsmark U.C.M."/>
            <person name="Besteiro S."/>
            <person name="Sicheritz-Ponten T."/>
            <person name="Noel C.J."/>
            <person name="Dacks J.B."/>
            <person name="Foster P.G."/>
            <person name="Simillion C."/>
            <person name="Van de Peer Y."/>
            <person name="Miranda-Saavedra D."/>
            <person name="Barton G.J."/>
            <person name="Westrop G.D."/>
            <person name="Mueller S."/>
            <person name="Dessi D."/>
            <person name="Fiori P.L."/>
            <person name="Ren Q."/>
            <person name="Paulsen I."/>
            <person name="Zhang H."/>
            <person name="Bastida-Corcuera F.D."/>
            <person name="Simoes-Barbosa A."/>
            <person name="Brown M.T."/>
            <person name="Hayes R.D."/>
            <person name="Mukherjee M."/>
            <person name="Okumura C.Y."/>
            <person name="Schneider R."/>
            <person name="Smith A.J."/>
            <person name="Vanacova S."/>
            <person name="Villalvazo M."/>
            <person name="Haas B.J."/>
            <person name="Pertea M."/>
            <person name="Feldblyum T.V."/>
            <person name="Utterback T.R."/>
            <person name="Shu C.L."/>
            <person name="Osoegawa K."/>
            <person name="de Jong P.J."/>
            <person name="Hrdy I."/>
            <person name="Horvathova L."/>
            <person name="Zubacova Z."/>
            <person name="Dolezal P."/>
            <person name="Malik S.B."/>
            <person name="Logsdon J.M. Jr."/>
            <person name="Henze K."/>
            <person name="Gupta A."/>
            <person name="Wang C.C."/>
            <person name="Dunne R.L."/>
            <person name="Upcroft J.A."/>
            <person name="Upcroft P."/>
            <person name="White O."/>
            <person name="Salzberg S.L."/>
            <person name="Tang P."/>
            <person name="Chiu C.-H."/>
            <person name="Lee Y.-S."/>
            <person name="Embley T.M."/>
            <person name="Coombs G.H."/>
            <person name="Mottram J.C."/>
            <person name="Tachezy J."/>
            <person name="Fraser-Liggett C.M."/>
            <person name="Johnson P.J."/>
        </authorList>
    </citation>
    <scope>NUCLEOTIDE SEQUENCE [LARGE SCALE GENOMIC DNA]</scope>
    <source>
        <strain evidence="5">G3</strain>
    </source>
</reference>
<dbReference type="InterPro" id="IPR006896">
    <property type="entry name" value="Sec23/24_trunk_dom"/>
</dbReference>
<dbReference type="GO" id="GO:0090110">
    <property type="term" value="P:COPII-coated vesicle cargo loading"/>
    <property type="evidence" value="ECO:0000318"/>
    <property type="project" value="GO_Central"/>
</dbReference>
<sequence length="712" mass="81450">MNNEGGQQQQPFQNRRAFYAVQTNQPQQQSQNQDLMPWETKTVLEMPRNEEFSCFYPPYFRPVSMAIPIDKETYDKVEIPLGITINPALVSDISVIDYSKSSIHRCSKCAAYLSPYIKLLTDGKSYKCPICDEIVHVNEDIIRSHGSLNNFPEIANQVYEMLAPRNYISNPYFTPTFCIIVDAGMYAFDSGFIYNFVESVKTSISQLDDSTRVTLIVSTNTISIFDFDKKEELTLPDLSDLDFPLPMPTMLAECRDSFNNALDSILTRKPTSVGNSYGSALEVCTRIMKLTGGIIIAGMCCRPLEGPHKLEPRYITTKTKEIEILKLNPGKDSSFYRDIGFQLSRCNISVYLFCCVWKDFNLDLATIGVPSGLTGGEVHFYKIDEDDYSKMMYIDIYKTINNDYLYSCSLKLRAQKGVKITRQHGNFSIQSGELIWFPILNPQHAVTYEIEVEESLCVRNAIFQAALLYTTKDKMRMVRVFTFAIPTTQNAAAVIKNVDQMSLSLLIAKSTVFKMIVEAQTEAIKDLKERMKKMRNRNILYPSVNYLMHSFCYSKMLAIIMKSDNRICDAIFYRSINIVNFVLKHYPRLLAMYPSKTDELKLDNSAFEKGTVFLAHMYDRVVIWVSPATDRDYIVNAFGVDSFENIPKELPQLQTEESRQLVEEVNNCNNISRCYLPCSVIKQGDPEECIFAEILVDQNSDRRTPIAQWLDV</sequence>
<dbReference type="Pfam" id="PF04811">
    <property type="entry name" value="Sec23_trunk"/>
    <property type="match status" value="1"/>
</dbReference>
<dbReference type="Pfam" id="PF08033">
    <property type="entry name" value="Sec23_BS"/>
    <property type="match status" value="1"/>
</dbReference>
<comment type="similarity">
    <text evidence="1">Belongs to the SEC23/SEC24 family. SEC24 subfamily.</text>
</comment>
<dbReference type="AlphaFoldDB" id="A2DSR1"/>
<evidence type="ECO:0000313" key="5">
    <source>
        <dbReference type="EMBL" id="EAY16641.1"/>
    </source>
</evidence>
<dbReference type="InterPro" id="IPR036174">
    <property type="entry name" value="Znf_Sec23_Sec24_sf"/>
</dbReference>
<keyword evidence="6" id="KW-1185">Reference proteome</keyword>
<dbReference type="STRING" id="5722.A2DSR1"/>
<dbReference type="SUPFAM" id="SSF53300">
    <property type="entry name" value="vWA-like"/>
    <property type="match status" value="1"/>
</dbReference>
<dbReference type="eggNOG" id="KOG1985">
    <property type="taxonomic scope" value="Eukaryota"/>
</dbReference>
<evidence type="ECO:0000259" key="2">
    <source>
        <dbReference type="Pfam" id="PF04810"/>
    </source>
</evidence>
<dbReference type="Gene3D" id="2.30.30.380">
    <property type="entry name" value="Zn-finger domain of Sec23/24"/>
    <property type="match status" value="1"/>
</dbReference>
<dbReference type="Gene3D" id="3.40.50.410">
    <property type="entry name" value="von Willebrand factor, type A domain"/>
    <property type="match status" value="1"/>
</dbReference>
<dbReference type="GO" id="GO:0000149">
    <property type="term" value="F:SNARE binding"/>
    <property type="evidence" value="ECO:0000318"/>
    <property type="project" value="GO_Central"/>
</dbReference>
<evidence type="ECO:0000313" key="6">
    <source>
        <dbReference type="Proteomes" id="UP000001542"/>
    </source>
</evidence>
<name>A2DSR1_TRIV3</name>
<gene>
    <name evidence="5" type="ORF">TVAG_434780</name>
</gene>
<dbReference type="GO" id="GO:0030127">
    <property type="term" value="C:COPII vesicle coat"/>
    <property type="evidence" value="ECO:0000318"/>
    <property type="project" value="GO_Central"/>
</dbReference>
<dbReference type="VEuPathDB" id="TrichDB:TVAGG3_0376980"/>
<dbReference type="GO" id="GO:0008270">
    <property type="term" value="F:zinc ion binding"/>
    <property type="evidence" value="ECO:0000318"/>
    <property type="project" value="GO_Central"/>
</dbReference>
<accession>A2DSR1</accession>
<dbReference type="OMA" id="CRHNNEK"/>
<dbReference type="InParanoid" id="A2DSR1"/>
<dbReference type="SMR" id="A2DSR1"/>
<dbReference type="InterPro" id="IPR050550">
    <property type="entry name" value="SEC23_SEC24_subfamily"/>
</dbReference>
<dbReference type="InterPro" id="IPR036465">
    <property type="entry name" value="vWFA_dom_sf"/>
</dbReference>
<feature type="domain" description="Sec23/Sec24 trunk" evidence="3">
    <location>
        <begin position="174"/>
        <end position="382"/>
    </location>
</feature>
<dbReference type="GO" id="GO:0070971">
    <property type="term" value="C:endoplasmic reticulum exit site"/>
    <property type="evidence" value="ECO:0000318"/>
    <property type="project" value="GO_Central"/>
</dbReference>
<dbReference type="InterPro" id="IPR006895">
    <property type="entry name" value="Znf_Sec23_Sec24"/>
</dbReference>
<dbReference type="Gene3D" id="2.60.40.1670">
    <property type="entry name" value="beta-sandwich domain of Sec23/24"/>
    <property type="match status" value="1"/>
</dbReference>
<dbReference type="InterPro" id="IPR012990">
    <property type="entry name" value="Beta-sandwich_Sec23_24"/>
</dbReference>
<evidence type="ECO:0000256" key="1">
    <source>
        <dbReference type="ARBA" id="ARBA00008334"/>
    </source>
</evidence>
<dbReference type="VEuPathDB" id="TrichDB:TVAG_434780"/>
<dbReference type="PANTHER" id="PTHR13803:SF4">
    <property type="entry name" value="SECRETORY 24CD, ISOFORM C"/>
    <property type="match status" value="1"/>
</dbReference>
<feature type="domain" description="Zinc finger Sec23/Sec24-type" evidence="2">
    <location>
        <begin position="103"/>
        <end position="139"/>
    </location>
</feature>
<feature type="domain" description="Sec23/Sec24 beta-sandwich" evidence="4">
    <location>
        <begin position="406"/>
        <end position="488"/>
    </location>
</feature>
<dbReference type="Pfam" id="PF04810">
    <property type="entry name" value="zf-Sec23_Sec24"/>
    <property type="match status" value="1"/>
</dbReference>
<evidence type="ECO:0000259" key="4">
    <source>
        <dbReference type="Pfam" id="PF08033"/>
    </source>
</evidence>
<dbReference type="GO" id="GO:0006886">
    <property type="term" value="P:intracellular protein transport"/>
    <property type="evidence" value="ECO:0007669"/>
    <property type="project" value="InterPro"/>
</dbReference>
<proteinExistence type="inferred from homology"/>
<dbReference type="FunCoup" id="A2DSR1">
    <property type="interactions" value="933"/>
</dbReference>
<dbReference type="OrthoDB" id="49016at2759"/>
<dbReference type="Gene3D" id="1.20.120.730">
    <property type="entry name" value="Sec23/Sec24 helical domain"/>
    <property type="match status" value="1"/>
</dbReference>
<dbReference type="RefSeq" id="XP_001328864.1">
    <property type="nucleotide sequence ID" value="XM_001328829.1"/>
</dbReference>
<dbReference type="InterPro" id="IPR036180">
    <property type="entry name" value="Gelsolin-like_dom_sf"/>
</dbReference>